<dbReference type="Pfam" id="PF03527">
    <property type="entry name" value="RHS"/>
    <property type="match status" value="1"/>
</dbReference>
<feature type="compositionally biased region" description="Pro residues" evidence="1">
    <location>
        <begin position="93"/>
        <end position="102"/>
    </location>
</feature>
<dbReference type="InterPro" id="IPR022385">
    <property type="entry name" value="Rhs_assc_core"/>
</dbReference>
<dbReference type="PANTHER" id="PTHR32305:SF15">
    <property type="entry name" value="PROTEIN RHSA-RELATED"/>
    <property type="match status" value="1"/>
</dbReference>
<dbReference type="InterPro" id="IPR050708">
    <property type="entry name" value="T6SS_VgrG/RHS"/>
</dbReference>
<comment type="caution">
    <text evidence="3">The sequence shown here is derived from an EMBL/GenBank/DDBJ whole genome shotgun (WGS) entry which is preliminary data.</text>
</comment>
<keyword evidence="4" id="KW-1185">Reference proteome</keyword>
<organism evidence="3 4">
    <name type="scientific">Delftia deserti</name>
    <dbReference type="NCBI Taxonomy" id="1651218"/>
    <lineage>
        <taxon>Bacteria</taxon>
        <taxon>Pseudomonadati</taxon>
        <taxon>Pseudomonadota</taxon>
        <taxon>Betaproteobacteria</taxon>
        <taxon>Burkholderiales</taxon>
        <taxon>Comamonadaceae</taxon>
        <taxon>Delftia</taxon>
    </lineage>
</organism>
<dbReference type="Proteomes" id="UP001597287">
    <property type="component" value="Unassembled WGS sequence"/>
</dbReference>
<sequence>MVHSQRGARQALYIYEPGSFVPLATVQGAGEEHSTYWYQCDQIGAPLELTDEQGQVAWAADYKVWGEAVMRSVLRTGTDDRPVSARAWGSKPVAPPPPPPIEQPFRFQGQQFDEETGLNYNRFRYYDLGFN</sequence>
<accession>A0ABW5EVU5</accession>
<gene>
    <name evidence="3" type="ORF">ACFSPV_26515</name>
</gene>
<evidence type="ECO:0000313" key="3">
    <source>
        <dbReference type="EMBL" id="MFD2322232.1"/>
    </source>
</evidence>
<feature type="domain" description="RHS protein conserved region" evidence="2">
    <location>
        <begin position="36"/>
        <end position="68"/>
    </location>
</feature>
<dbReference type="InterPro" id="IPR001826">
    <property type="entry name" value="RHS"/>
</dbReference>
<proteinExistence type="predicted"/>
<dbReference type="EMBL" id="JBHUIG010000038">
    <property type="protein sequence ID" value="MFD2322232.1"/>
    <property type="molecule type" value="Genomic_DNA"/>
</dbReference>
<protein>
    <submittedName>
        <fullName evidence="3">RHS repeat domain-containing protein</fullName>
    </submittedName>
</protein>
<dbReference type="RefSeq" id="WP_386849662.1">
    <property type="nucleotide sequence ID" value="NZ_JBHUIG010000038.1"/>
</dbReference>
<evidence type="ECO:0000256" key="1">
    <source>
        <dbReference type="SAM" id="MobiDB-lite"/>
    </source>
</evidence>
<feature type="region of interest" description="Disordered" evidence="1">
    <location>
        <begin position="80"/>
        <end position="105"/>
    </location>
</feature>
<name>A0ABW5EVU5_9BURK</name>
<evidence type="ECO:0000313" key="4">
    <source>
        <dbReference type="Proteomes" id="UP001597287"/>
    </source>
</evidence>
<dbReference type="PANTHER" id="PTHR32305">
    <property type="match status" value="1"/>
</dbReference>
<dbReference type="NCBIfam" id="TIGR03696">
    <property type="entry name" value="Rhs_assc_core"/>
    <property type="match status" value="1"/>
</dbReference>
<evidence type="ECO:0000259" key="2">
    <source>
        <dbReference type="Pfam" id="PF03527"/>
    </source>
</evidence>
<feature type="non-terminal residue" evidence="3">
    <location>
        <position position="131"/>
    </location>
</feature>
<reference evidence="4" key="1">
    <citation type="journal article" date="2019" name="Int. J. Syst. Evol. Microbiol.">
        <title>The Global Catalogue of Microorganisms (GCM) 10K type strain sequencing project: providing services to taxonomists for standard genome sequencing and annotation.</title>
        <authorList>
            <consortium name="The Broad Institute Genomics Platform"/>
            <consortium name="The Broad Institute Genome Sequencing Center for Infectious Disease"/>
            <person name="Wu L."/>
            <person name="Ma J."/>
        </authorList>
    </citation>
    <scope>NUCLEOTIDE SEQUENCE [LARGE SCALE GENOMIC DNA]</scope>
    <source>
        <strain evidence="4">CCUG 62793</strain>
    </source>
</reference>
<dbReference type="Gene3D" id="2.180.10.10">
    <property type="entry name" value="RHS repeat-associated core"/>
    <property type="match status" value="1"/>
</dbReference>